<keyword evidence="2 6" id="KW-0812">Transmembrane</keyword>
<keyword evidence="3 6" id="KW-1133">Transmembrane helix</keyword>
<gene>
    <name evidence="7" type="ORF">PENSTE_c002G08642</name>
</gene>
<sequence length="509" mass="52122">MLAQAGRSASDCTGGKQFYVCTAGPFRGCCSIDPCTDGVCPDDDNSDSTTKQITQSSTSTTTSSTSQTSRTTLSTSGETSTGTSSSSSSTSISTSISSTSDTASTPSTSTSSTTTPTTTATQTPENASSANSSSSNAGTIGSAVGGVLAAILLGILLFFCLKRRRKKTKVKVTMEPSTSTESLRSSNRVPPTSNGPSPVGVGLGLGINAGAGAHAGADARENYHSPETTFSNGTMISSPGDLSYSNFGPPSTISSLSLSPSSNSSNIPTPTTSTKTTTTTLAPLLIPSSSDKNQPPTTAAAGVNHPLSPRAAGYIPELNDTGFRRGRLELPAQPCSELINQPRINYPRSPAPYHQRFSTIFESGSESGNENGSAGNSSVGTTGILGPGTGPGTGLNQGNLISRYTARKVVTKDGIIMGANLDRMSSINEDESSSPTPFSTMGTTRPGSNLNSNSPSSAGSRGRLSAVSAWRGKKGKLKSNEHVMSFMEYDDSGDTNASIEMIETGKSFS</sequence>
<feature type="region of interest" description="Disordered" evidence="5">
    <location>
        <begin position="217"/>
        <end position="236"/>
    </location>
</feature>
<protein>
    <submittedName>
        <fullName evidence="7">Uncharacterized protein</fullName>
    </submittedName>
</protein>
<evidence type="ECO:0000256" key="1">
    <source>
        <dbReference type="ARBA" id="ARBA00004167"/>
    </source>
</evidence>
<comment type="caution">
    <text evidence="7">The sequence shown here is derived from an EMBL/GenBank/DDBJ whole genome shotgun (WGS) entry which is preliminary data.</text>
</comment>
<evidence type="ECO:0000313" key="7">
    <source>
        <dbReference type="EMBL" id="OQE29761.1"/>
    </source>
</evidence>
<feature type="transmembrane region" description="Helical" evidence="6">
    <location>
        <begin position="140"/>
        <end position="161"/>
    </location>
</feature>
<feature type="compositionally biased region" description="Polar residues" evidence="5">
    <location>
        <begin position="426"/>
        <end position="443"/>
    </location>
</feature>
<feature type="compositionally biased region" description="Low complexity" evidence="5">
    <location>
        <begin position="249"/>
        <end position="290"/>
    </location>
</feature>
<feature type="compositionally biased region" description="Gly residues" evidence="5">
    <location>
        <begin position="383"/>
        <end position="395"/>
    </location>
</feature>
<evidence type="ECO:0000256" key="6">
    <source>
        <dbReference type="SAM" id="Phobius"/>
    </source>
</evidence>
<dbReference type="GO" id="GO:0016020">
    <property type="term" value="C:membrane"/>
    <property type="evidence" value="ECO:0007669"/>
    <property type="project" value="UniProtKB-SubCell"/>
</dbReference>
<feature type="region of interest" description="Disordered" evidence="5">
    <location>
        <begin position="241"/>
        <end position="309"/>
    </location>
</feature>
<dbReference type="PANTHER" id="PTHR15549:SF26">
    <property type="entry name" value="AXIAL BUDDING PATTERN PROTEIN 2-RELATED"/>
    <property type="match status" value="1"/>
</dbReference>
<dbReference type="EMBL" id="MLKD01000002">
    <property type="protein sequence ID" value="OQE29761.1"/>
    <property type="molecule type" value="Genomic_DNA"/>
</dbReference>
<dbReference type="InterPro" id="IPR051694">
    <property type="entry name" value="Immunoregulatory_rcpt-like"/>
</dbReference>
<evidence type="ECO:0000256" key="4">
    <source>
        <dbReference type="ARBA" id="ARBA00023136"/>
    </source>
</evidence>
<feature type="compositionally biased region" description="Low complexity" evidence="5">
    <location>
        <begin position="47"/>
        <end position="136"/>
    </location>
</feature>
<dbReference type="GO" id="GO:0071944">
    <property type="term" value="C:cell periphery"/>
    <property type="evidence" value="ECO:0007669"/>
    <property type="project" value="UniProtKB-ARBA"/>
</dbReference>
<accession>A0A1V6TU24</accession>
<keyword evidence="4 6" id="KW-0472">Membrane</keyword>
<evidence type="ECO:0000256" key="3">
    <source>
        <dbReference type="ARBA" id="ARBA00022989"/>
    </source>
</evidence>
<feature type="region of interest" description="Disordered" evidence="5">
    <location>
        <begin position="42"/>
        <end position="136"/>
    </location>
</feature>
<dbReference type="Gene3D" id="1.20.5.100">
    <property type="entry name" value="Cytochrome c1, transmembrane anchor, C-terminal"/>
    <property type="match status" value="1"/>
</dbReference>
<dbReference type="AlphaFoldDB" id="A0A1V6TU24"/>
<feature type="compositionally biased region" description="Low complexity" evidence="5">
    <location>
        <begin position="445"/>
        <end position="463"/>
    </location>
</feature>
<proteinExistence type="predicted"/>
<evidence type="ECO:0000256" key="2">
    <source>
        <dbReference type="ARBA" id="ARBA00022692"/>
    </source>
</evidence>
<dbReference type="STRING" id="303698.A0A1V6TU24"/>
<dbReference type="OrthoDB" id="5431298at2759"/>
<feature type="region of interest" description="Disordered" evidence="5">
    <location>
        <begin position="169"/>
        <end position="196"/>
    </location>
</feature>
<feature type="region of interest" description="Disordered" evidence="5">
    <location>
        <begin position="363"/>
        <end position="398"/>
    </location>
</feature>
<dbReference type="PANTHER" id="PTHR15549">
    <property type="entry name" value="PAIRED IMMUNOGLOBULIN-LIKE TYPE 2 RECEPTOR"/>
    <property type="match status" value="1"/>
</dbReference>
<organism evidence="7 8">
    <name type="scientific">Penicillium steckii</name>
    <dbReference type="NCBI Taxonomy" id="303698"/>
    <lineage>
        <taxon>Eukaryota</taxon>
        <taxon>Fungi</taxon>
        <taxon>Dikarya</taxon>
        <taxon>Ascomycota</taxon>
        <taxon>Pezizomycotina</taxon>
        <taxon>Eurotiomycetes</taxon>
        <taxon>Eurotiomycetidae</taxon>
        <taxon>Eurotiales</taxon>
        <taxon>Aspergillaceae</taxon>
        <taxon>Penicillium</taxon>
    </lineage>
</organism>
<feature type="compositionally biased region" description="Polar residues" evidence="5">
    <location>
        <begin position="175"/>
        <end position="192"/>
    </location>
</feature>
<evidence type="ECO:0000313" key="8">
    <source>
        <dbReference type="Proteomes" id="UP000191285"/>
    </source>
</evidence>
<reference evidence="8" key="1">
    <citation type="journal article" date="2017" name="Nat. Microbiol.">
        <title>Global analysis of biosynthetic gene clusters reveals vast potential of secondary metabolite production in Penicillium species.</title>
        <authorList>
            <person name="Nielsen J.C."/>
            <person name="Grijseels S."/>
            <person name="Prigent S."/>
            <person name="Ji B."/>
            <person name="Dainat J."/>
            <person name="Nielsen K.F."/>
            <person name="Frisvad J.C."/>
            <person name="Workman M."/>
            <person name="Nielsen J."/>
        </authorList>
    </citation>
    <scope>NUCLEOTIDE SEQUENCE [LARGE SCALE GENOMIC DNA]</scope>
    <source>
        <strain evidence="8">IBT 24891</strain>
    </source>
</reference>
<evidence type="ECO:0000256" key="5">
    <source>
        <dbReference type="SAM" id="MobiDB-lite"/>
    </source>
</evidence>
<name>A0A1V6TU24_9EURO</name>
<feature type="region of interest" description="Disordered" evidence="5">
    <location>
        <begin position="426"/>
        <end position="474"/>
    </location>
</feature>
<feature type="compositionally biased region" description="Low complexity" evidence="5">
    <location>
        <begin position="363"/>
        <end position="382"/>
    </location>
</feature>
<keyword evidence="8" id="KW-1185">Reference proteome</keyword>
<feature type="compositionally biased region" description="Polar residues" evidence="5">
    <location>
        <begin position="225"/>
        <end position="236"/>
    </location>
</feature>
<comment type="subcellular location">
    <subcellularLocation>
        <location evidence="1">Membrane</location>
        <topology evidence="1">Single-pass membrane protein</topology>
    </subcellularLocation>
</comment>
<dbReference type="Proteomes" id="UP000191285">
    <property type="component" value="Unassembled WGS sequence"/>
</dbReference>